<evidence type="ECO:0000313" key="9">
    <source>
        <dbReference type="Proteomes" id="UP000523821"/>
    </source>
</evidence>
<accession>A0A7W9FIY1</accession>
<evidence type="ECO:0000256" key="4">
    <source>
        <dbReference type="ARBA" id="ARBA00022777"/>
    </source>
</evidence>
<dbReference type="Proteomes" id="UP000523821">
    <property type="component" value="Unassembled WGS sequence"/>
</dbReference>
<reference evidence="8 9" key="1">
    <citation type="submission" date="2020-08" db="EMBL/GenBank/DDBJ databases">
        <title>Genomic Encyclopedia of Type Strains, Phase IV (KMG-IV): sequencing the most valuable type-strain genomes for metagenomic binning, comparative biology and taxonomic classification.</title>
        <authorList>
            <person name="Goeker M."/>
        </authorList>
    </citation>
    <scope>NUCLEOTIDE SEQUENCE [LARGE SCALE GENOMIC DNA]</scope>
    <source>
        <strain evidence="8 9">DSM 16268</strain>
    </source>
</reference>
<dbReference type="PANTHER" id="PTHR46566:SF2">
    <property type="entry name" value="ATP-DEPENDENT 6-PHOSPHOFRUCTOKINASE ISOZYME 2"/>
    <property type="match status" value="1"/>
</dbReference>
<dbReference type="PANTHER" id="PTHR46566">
    <property type="entry name" value="1-PHOSPHOFRUCTOKINASE-RELATED"/>
    <property type="match status" value="1"/>
</dbReference>
<dbReference type="SUPFAM" id="SSF53613">
    <property type="entry name" value="Ribokinase-like"/>
    <property type="match status" value="1"/>
</dbReference>
<dbReference type="GO" id="GO:0003872">
    <property type="term" value="F:6-phosphofructokinase activity"/>
    <property type="evidence" value="ECO:0007669"/>
    <property type="project" value="TreeGrafter"/>
</dbReference>
<evidence type="ECO:0000259" key="7">
    <source>
        <dbReference type="Pfam" id="PF00294"/>
    </source>
</evidence>
<keyword evidence="3" id="KW-0547">Nucleotide-binding</keyword>
<dbReference type="InterPro" id="IPR017583">
    <property type="entry name" value="Tagatose/fructose_Pkinase"/>
</dbReference>
<dbReference type="Pfam" id="PF00294">
    <property type="entry name" value="PfkB"/>
    <property type="match status" value="1"/>
</dbReference>
<organism evidence="8 9">
    <name type="scientific">Prosthecomicrobium pneumaticum</name>
    <dbReference type="NCBI Taxonomy" id="81895"/>
    <lineage>
        <taxon>Bacteria</taxon>
        <taxon>Pseudomonadati</taxon>
        <taxon>Pseudomonadota</taxon>
        <taxon>Alphaproteobacteria</taxon>
        <taxon>Hyphomicrobiales</taxon>
        <taxon>Kaistiaceae</taxon>
        <taxon>Prosthecomicrobium</taxon>
    </lineage>
</organism>
<comment type="caution">
    <text evidence="8">The sequence shown here is derived from an EMBL/GenBank/DDBJ whole genome shotgun (WGS) entry which is preliminary data.</text>
</comment>
<evidence type="ECO:0000256" key="1">
    <source>
        <dbReference type="ARBA" id="ARBA00010688"/>
    </source>
</evidence>
<dbReference type="CDD" id="cd01164">
    <property type="entry name" value="FruK_PfkB_like"/>
    <property type="match status" value="1"/>
</dbReference>
<proteinExistence type="inferred from homology"/>
<keyword evidence="5" id="KW-0067">ATP-binding</keyword>
<dbReference type="FunFam" id="3.40.1190.20:FF:000001">
    <property type="entry name" value="Phosphofructokinase"/>
    <property type="match status" value="1"/>
</dbReference>
<gene>
    <name evidence="8" type="ORF">GGQ63_000013</name>
</gene>
<feature type="domain" description="Carbohydrate kinase PfkB" evidence="7">
    <location>
        <begin position="14"/>
        <end position="299"/>
    </location>
</feature>
<dbReference type="InterPro" id="IPR029056">
    <property type="entry name" value="Ribokinase-like"/>
</dbReference>
<keyword evidence="9" id="KW-1185">Reference proteome</keyword>
<dbReference type="InterPro" id="IPR011611">
    <property type="entry name" value="PfkB_dom"/>
</dbReference>
<evidence type="ECO:0000256" key="2">
    <source>
        <dbReference type="ARBA" id="ARBA00022679"/>
    </source>
</evidence>
<protein>
    <recommendedName>
        <fullName evidence="6">Phosphofructokinase</fullName>
    </recommendedName>
</protein>
<dbReference type="Gene3D" id="3.40.1190.20">
    <property type="match status" value="1"/>
</dbReference>
<comment type="similarity">
    <text evidence="1 6">Belongs to the carbohydrate kinase PfkB family.</text>
</comment>
<dbReference type="RefSeq" id="WP_343061041.1">
    <property type="nucleotide sequence ID" value="NZ_JACHOO010000001.1"/>
</dbReference>
<evidence type="ECO:0000313" key="8">
    <source>
        <dbReference type="EMBL" id="MBB5750970.1"/>
    </source>
</evidence>
<dbReference type="AlphaFoldDB" id="A0A7W9FIY1"/>
<keyword evidence="2 6" id="KW-0808">Transferase</keyword>
<dbReference type="PIRSF" id="PIRSF000535">
    <property type="entry name" value="1PFK/6PFK/LacC"/>
    <property type="match status" value="1"/>
</dbReference>
<keyword evidence="4 8" id="KW-0418">Kinase</keyword>
<dbReference type="PROSITE" id="PS00583">
    <property type="entry name" value="PFKB_KINASES_1"/>
    <property type="match status" value="1"/>
</dbReference>
<dbReference type="EMBL" id="JACHOO010000001">
    <property type="protein sequence ID" value="MBB5750970.1"/>
    <property type="molecule type" value="Genomic_DNA"/>
</dbReference>
<name>A0A7W9FIY1_9HYPH</name>
<dbReference type="GO" id="GO:0005524">
    <property type="term" value="F:ATP binding"/>
    <property type="evidence" value="ECO:0007669"/>
    <property type="project" value="UniProtKB-KW"/>
</dbReference>
<evidence type="ECO:0000256" key="6">
    <source>
        <dbReference type="PIRNR" id="PIRNR000535"/>
    </source>
</evidence>
<evidence type="ECO:0000256" key="5">
    <source>
        <dbReference type="ARBA" id="ARBA00022840"/>
    </source>
</evidence>
<dbReference type="NCBIfam" id="TIGR03168">
    <property type="entry name" value="1-PFK"/>
    <property type="match status" value="1"/>
</dbReference>
<dbReference type="GO" id="GO:0005829">
    <property type="term" value="C:cytosol"/>
    <property type="evidence" value="ECO:0007669"/>
    <property type="project" value="TreeGrafter"/>
</dbReference>
<sequence>MAETITAPILTLTLNPTIDLSSHADVVRPTHKIRTSDESFEPGGGGINVARVVAELGGAAELVYFAGGVTGAFLDELLGTIGLSGHRIPIAGQTRIAHTVHEHQTGLEYRFVPEGPAVSEAELDACVALVEAFRGRYIVASGSLPRGAPADIFARLAHIARRNGVRFVLDSSGACLKTTLETAEVHLVKPSVGELEKFVGRPLEEEEVREAALDLVRRGAAEMVAVTMGARGALLAHRGGVVRLPTPKVAVRSAVGAGDSFVGGMTWALAEGWPVEDAFRLGIAAGAAAVMTTGLRLCQRADVIRLYGAIERAPERGKAR</sequence>
<evidence type="ECO:0000256" key="3">
    <source>
        <dbReference type="ARBA" id="ARBA00022741"/>
    </source>
</evidence>
<dbReference type="InterPro" id="IPR002173">
    <property type="entry name" value="Carboh/pur_kinase_PfkB_CS"/>
</dbReference>